<sequence>MTGFTGWTSNDAIAELTGTVADLADSAVSRSAQISEAETMSVLSRSGLKPQQSSAVVGESARRGTSSWEVYSRLAGQYRYEVSAGNSEKQALENVLARVEKMMATDILLGSIQQAQFSLAANNVPLYRRVIRPELSKTGVCGLCIAASDRRYTTGDLMPLHAGCKCEVAPILGSADVGYDMNQEDLNVLYDVAGGSSNSMLKKVRVREVEHTELGLVLTDVTHGVKDLHESRKTASVLDGQIDDVKKSLRINESIRDKLLKEEANGVDNSKPLYWTNRAIKAHKTTLDELIQQKISTT</sequence>
<name>A0AAJ6DBI3_9MICC</name>
<dbReference type="Proteomes" id="UP001224674">
    <property type="component" value="Chromosome"/>
</dbReference>
<reference evidence="1 2" key="1">
    <citation type="submission" date="2023-03" db="EMBL/GenBank/DDBJ databases">
        <title>Complete genome sequences of several Auritidibacter ignavus strains isolated from ear infections.</title>
        <authorList>
            <person name="Baehr T."/>
            <person name="Baumhoegger A.M."/>
        </authorList>
    </citation>
    <scope>NUCLEOTIDE SEQUENCE [LARGE SCALE GENOMIC DNA]</scope>
    <source>
        <strain evidence="1 2">BABAE-6</strain>
    </source>
</reference>
<dbReference type="AlphaFoldDB" id="A0AAJ6DBI3"/>
<organism evidence="1 2">
    <name type="scientific">Auritidibacter ignavus</name>
    <dbReference type="NCBI Taxonomy" id="678932"/>
    <lineage>
        <taxon>Bacteria</taxon>
        <taxon>Bacillati</taxon>
        <taxon>Actinomycetota</taxon>
        <taxon>Actinomycetes</taxon>
        <taxon>Micrococcales</taxon>
        <taxon>Micrococcaceae</taxon>
        <taxon>Auritidibacter</taxon>
    </lineage>
</organism>
<evidence type="ECO:0000313" key="2">
    <source>
        <dbReference type="Proteomes" id="UP001224674"/>
    </source>
</evidence>
<proteinExistence type="predicted"/>
<accession>A0AAJ6DBI3</accession>
<protein>
    <submittedName>
        <fullName evidence="1">Uncharacterized protein</fullName>
    </submittedName>
</protein>
<dbReference type="RefSeq" id="WP_279674346.1">
    <property type="nucleotide sequence ID" value="NZ_CP122566.1"/>
</dbReference>
<gene>
    <name evidence="1" type="ORF">QDX21_07095</name>
</gene>
<dbReference type="EMBL" id="CP122566">
    <property type="protein sequence ID" value="WGH92101.1"/>
    <property type="molecule type" value="Genomic_DNA"/>
</dbReference>
<keyword evidence="2" id="KW-1185">Reference proteome</keyword>
<evidence type="ECO:0000313" key="1">
    <source>
        <dbReference type="EMBL" id="WGH92101.1"/>
    </source>
</evidence>